<dbReference type="Proteomes" id="UP000762676">
    <property type="component" value="Unassembled WGS sequence"/>
</dbReference>
<evidence type="ECO:0000313" key="2">
    <source>
        <dbReference type="EMBL" id="GFR91563.1"/>
    </source>
</evidence>
<comment type="caution">
    <text evidence="2">The sequence shown here is derived from an EMBL/GenBank/DDBJ whole genome shotgun (WGS) entry which is preliminary data.</text>
</comment>
<evidence type="ECO:0008006" key="4">
    <source>
        <dbReference type="Google" id="ProtNLM"/>
    </source>
</evidence>
<accession>A0AAV4H3F0</accession>
<sequence length="186" mass="20660">MDRRVRAKRAAAQKRKKNAKAARRLWSMENAWGCVRFVAGRGYTAEALFDTKEKAEEAARAETQKAMDAGAAYTVVFAVPIHNSWDPIPGQSKKYRSKYTRGVAYYATLRAARGGDSSFRTLALWPSQEEAEEAAAATAKLENKDVYTYVGGPVKLAPLKRDDAPVAAPKQRTQTTTRHLEAKHDE</sequence>
<name>A0AAV4H3F0_9GAST</name>
<proteinExistence type="predicted"/>
<dbReference type="AlphaFoldDB" id="A0AAV4H3F0"/>
<dbReference type="EMBL" id="BMAT01005353">
    <property type="protein sequence ID" value="GFR91563.1"/>
    <property type="molecule type" value="Genomic_DNA"/>
</dbReference>
<evidence type="ECO:0000256" key="1">
    <source>
        <dbReference type="SAM" id="MobiDB-lite"/>
    </source>
</evidence>
<protein>
    <recommendedName>
        <fullName evidence="4">AP2/ERF domain-containing protein</fullName>
    </recommendedName>
</protein>
<keyword evidence="3" id="KW-1185">Reference proteome</keyword>
<organism evidence="2 3">
    <name type="scientific">Elysia marginata</name>
    <dbReference type="NCBI Taxonomy" id="1093978"/>
    <lineage>
        <taxon>Eukaryota</taxon>
        <taxon>Metazoa</taxon>
        <taxon>Spiralia</taxon>
        <taxon>Lophotrochozoa</taxon>
        <taxon>Mollusca</taxon>
        <taxon>Gastropoda</taxon>
        <taxon>Heterobranchia</taxon>
        <taxon>Euthyneura</taxon>
        <taxon>Panpulmonata</taxon>
        <taxon>Sacoglossa</taxon>
        <taxon>Placobranchoidea</taxon>
        <taxon>Plakobranchidae</taxon>
        <taxon>Elysia</taxon>
    </lineage>
</organism>
<evidence type="ECO:0000313" key="3">
    <source>
        <dbReference type="Proteomes" id="UP000762676"/>
    </source>
</evidence>
<reference evidence="2 3" key="1">
    <citation type="journal article" date="2021" name="Elife">
        <title>Chloroplast acquisition without the gene transfer in kleptoplastic sea slugs, Plakobranchus ocellatus.</title>
        <authorList>
            <person name="Maeda T."/>
            <person name="Takahashi S."/>
            <person name="Yoshida T."/>
            <person name="Shimamura S."/>
            <person name="Takaki Y."/>
            <person name="Nagai Y."/>
            <person name="Toyoda A."/>
            <person name="Suzuki Y."/>
            <person name="Arimoto A."/>
            <person name="Ishii H."/>
            <person name="Satoh N."/>
            <person name="Nishiyama T."/>
            <person name="Hasebe M."/>
            <person name="Maruyama T."/>
            <person name="Minagawa J."/>
            <person name="Obokata J."/>
            <person name="Shigenobu S."/>
        </authorList>
    </citation>
    <scope>NUCLEOTIDE SEQUENCE [LARGE SCALE GENOMIC DNA]</scope>
</reference>
<gene>
    <name evidence="2" type="ORF">ElyMa_002595800</name>
</gene>
<feature type="region of interest" description="Disordered" evidence="1">
    <location>
        <begin position="160"/>
        <end position="186"/>
    </location>
</feature>